<feature type="transmembrane region" description="Helical" evidence="1">
    <location>
        <begin position="64"/>
        <end position="84"/>
    </location>
</feature>
<keyword evidence="1" id="KW-0472">Membrane</keyword>
<sequence>MKLKILKAETIFQTLVSFAGLIYIFVDYDQAIAKFFIVLFFVGVSNILGFLLRVLISKSKFHQYYFFGVILFFVIIYFTAVFSLDSNRDLIFYFMGIGGVLFNMYYIAYGFHLIESYQPNITD</sequence>
<dbReference type="Proteomes" id="UP000184236">
    <property type="component" value="Unassembled WGS sequence"/>
</dbReference>
<dbReference type="EMBL" id="FQVO01000004">
    <property type="protein sequence ID" value="SHE80533.1"/>
    <property type="molecule type" value="Genomic_DNA"/>
</dbReference>
<feature type="transmembrane region" description="Helical" evidence="1">
    <location>
        <begin position="7"/>
        <end position="26"/>
    </location>
</feature>
<feature type="transmembrane region" description="Helical" evidence="1">
    <location>
        <begin position="90"/>
        <end position="108"/>
    </location>
</feature>
<name>A0A1M4WHJ9_9FLAO</name>
<proteinExistence type="predicted"/>
<dbReference type="STRING" id="1302685.SAMN05444408_104184"/>
<evidence type="ECO:0000313" key="3">
    <source>
        <dbReference type="Proteomes" id="UP000184236"/>
    </source>
</evidence>
<feature type="transmembrane region" description="Helical" evidence="1">
    <location>
        <begin position="32"/>
        <end position="52"/>
    </location>
</feature>
<evidence type="ECO:0000313" key="2">
    <source>
        <dbReference type="EMBL" id="SHE80533.1"/>
    </source>
</evidence>
<reference evidence="3" key="1">
    <citation type="submission" date="2016-11" db="EMBL/GenBank/DDBJ databases">
        <authorList>
            <person name="Varghese N."/>
            <person name="Submissions S."/>
        </authorList>
    </citation>
    <scope>NUCLEOTIDE SEQUENCE [LARGE SCALE GENOMIC DNA]</scope>
    <source>
        <strain evidence="3">DSM 26898</strain>
    </source>
</reference>
<dbReference type="RefSeq" id="WP_072884198.1">
    <property type="nucleotide sequence ID" value="NZ_FQVO01000004.1"/>
</dbReference>
<dbReference type="OrthoDB" id="1260217at2"/>
<accession>A0A1M4WHJ9</accession>
<organism evidence="2 3">
    <name type="scientific">Chryseobacterium takakiae</name>
    <dbReference type="NCBI Taxonomy" id="1302685"/>
    <lineage>
        <taxon>Bacteria</taxon>
        <taxon>Pseudomonadati</taxon>
        <taxon>Bacteroidota</taxon>
        <taxon>Flavobacteriia</taxon>
        <taxon>Flavobacteriales</taxon>
        <taxon>Weeksellaceae</taxon>
        <taxon>Chryseobacterium group</taxon>
        <taxon>Chryseobacterium</taxon>
    </lineage>
</organism>
<evidence type="ECO:0000256" key="1">
    <source>
        <dbReference type="SAM" id="Phobius"/>
    </source>
</evidence>
<keyword evidence="1" id="KW-1133">Transmembrane helix</keyword>
<keyword evidence="1" id="KW-0812">Transmembrane</keyword>
<protein>
    <submittedName>
        <fullName evidence="2">Uncharacterized protein</fullName>
    </submittedName>
</protein>
<dbReference type="AlphaFoldDB" id="A0A1M4WHJ9"/>
<keyword evidence="3" id="KW-1185">Reference proteome</keyword>
<gene>
    <name evidence="2" type="ORF">SAMN05444408_104184</name>
</gene>